<sequence>MTRHRLAILGCGGMEKSHQAVFGDLADRVEVVACVDPIRERAEAAGQALGAPIVATDHREVLDEVDCVLGVLPHHVHHSVGMDALRAGKHVLMEKPLAVTELQCRELQAEAQRQDVTLMTAYPMRYHPLVIKLKELIDEHVYGQLFHMSIWTEQYTRYEEGHWALKKQTLGGGQFVSHGCHYIDLLLWYCGAPVQGIHLGSTLGTPWMEGEGTSDAVIRFENGILGYHGGTWGAKGSRLKYAIHAQFSEGMVELDFRAGTLTHLHGPDETLLATHGTKKNVMGELVEFFDAIDEARAPHTDAEQSIQGLQVIWAMYEAERTGTMADLRGIVTHPEFCGPPEPAEPIEFTPMVHNRTDVPAADRDA</sequence>
<accession>A0A9D1GX11</accession>
<dbReference type="AlphaFoldDB" id="A0A9D1GX11"/>
<dbReference type="SUPFAM" id="SSF51735">
    <property type="entry name" value="NAD(P)-binding Rossmann-fold domains"/>
    <property type="match status" value="1"/>
</dbReference>
<protein>
    <submittedName>
        <fullName evidence="3">Gfo/Idh/MocA family oxidoreductase</fullName>
    </submittedName>
</protein>
<dbReference type="PANTHER" id="PTHR43377">
    <property type="entry name" value="BILIVERDIN REDUCTASE A"/>
    <property type="match status" value="1"/>
</dbReference>
<dbReference type="Pfam" id="PF22725">
    <property type="entry name" value="GFO_IDH_MocA_C3"/>
    <property type="match status" value="1"/>
</dbReference>
<dbReference type="InterPro" id="IPR036291">
    <property type="entry name" value="NAD(P)-bd_dom_sf"/>
</dbReference>
<dbReference type="Proteomes" id="UP000886842">
    <property type="component" value="Unassembled WGS sequence"/>
</dbReference>
<reference evidence="3" key="2">
    <citation type="journal article" date="2021" name="PeerJ">
        <title>Extensive microbial diversity within the chicken gut microbiome revealed by metagenomics and culture.</title>
        <authorList>
            <person name="Gilroy R."/>
            <person name="Ravi A."/>
            <person name="Getino M."/>
            <person name="Pursley I."/>
            <person name="Horton D.L."/>
            <person name="Alikhan N.F."/>
            <person name="Baker D."/>
            <person name="Gharbi K."/>
            <person name="Hall N."/>
            <person name="Watson M."/>
            <person name="Adriaenssens E.M."/>
            <person name="Foster-Nyarko E."/>
            <person name="Jarju S."/>
            <person name="Secka A."/>
            <person name="Antonio M."/>
            <person name="Oren A."/>
            <person name="Chaudhuri R.R."/>
            <person name="La Ragione R."/>
            <person name="Hildebrand F."/>
            <person name="Pallen M.J."/>
        </authorList>
    </citation>
    <scope>NUCLEOTIDE SEQUENCE</scope>
    <source>
        <strain evidence="3">ChiGjej1B1-24693</strain>
    </source>
</reference>
<feature type="domain" description="GFO/IDH/MocA-like oxidoreductase" evidence="2">
    <location>
        <begin position="131"/>
        <end position="244"/>
    </location>
</feature>
<dbReference type="InterPro" id="IPR055170">
    <property type="entry name" value="GFO_IDH_MocA-like_dom"/>
</dbReference>
<name>A0A9D1GX11_9ACTN</name>
<dbReference type="Gene3D" id="3.40.50.720">
    <property type="entry name" value="NAD(P)-binding Rossmann-like Domain"/>
    <property type="match status" value="1"/>
</dbReference>
<dbReference type="InterPro" id="IPR051450">
    <property type="entry name" value="Gfo/Idh/MocA_Oxidoreductases"/>
</dbReference>
<dbReference type="PANTHER" id="PTHR43377:SF1">
    <property type="entry name" value="BILIVERDIN REDUCTASE A"/>
    <property type="match status" value="1"/>
</dbReference>
<dbReference type="InterPro" id="IPR000683">
    <property type="entry name" value="Gfo/Idh/MocA-like_OxRdtase_N"/>
</dbReference>
<feature type="domain" description="Gfo/Idh/MocA-like oxidoreductase N-terminal" evidence="1">
    <location>
        <begin position="5"/>
        <end position="121"/>
    </location>
</feature>
<dbReference type="Gene3D" id="3.30.360.10">
    <property type="entry name" value="Dihydrodipicolinate Reductase, domain 2"/>
    <property type="match status" value="1"/>
</dbReference>
<dbReference type="Pfam" id="PF01408">
    <property type="entry name" value="GFO_IDH_MocA"/>
    <property type="match status" value="1"/>
</dbReference>
<evidence type="ECO:0000313" key="4">
    <source>
        <dbReference type="Proteomes" id="UP000886842"/>
    </source>
</evidence>
<evidence type="ECO:0000259" key="2">
    <source>
        <dbReference type="Pfam" id="PF22725"/>
    </source>
</evidence>
<organism evidence="3 4">
    <name type="scientific">Candidatus Avipropionibacterium avicola</name>
    <dbReference type="NCBI Taxonomy" id="2840701"/>
    <lineage>
        <taxon>Bacteria</taxon>
        <taxon>Bacillati</taxon>
        <taxon>Actinomycetota</taxon>
        <taxon>Actinomycetes</taxon>
        <taxon>Propionibacteriales</taxon>
        <taxon>Propionibacteriaceae</taxon>
        <taxon>Propionibacteriaceae incertae sedis</taxon>
        <taxon>Candidatus Avipropionibacterium</taxon>
    </lineage>
</organism>
<evidence type="ECO:0000259" key="1">
    <source>
        <dbReference type="Pfam" id="PF01408"/>
    </source>
</evidence>
<reference evidence="3" key="1">
    <citation type="submission" date="2020-10" db="EMBL/GenBank/DDBJ databases">
        <authorList>
            <person name="Gilroy R."/>
        </authorList>
    </citation>
    <scope>NUCLEOTIDE SEQUENCE</scope>
    <source>
        <strain evidence="3">ChiGjej1B1-24693</strain>
    </source>
</reference>
<dbReference type="EMBL" id="DVLP01000092">
    <property type="protein sequence ID" value="HIT74593.1"/>
    <property type="molecule type" value="Genomic_DNA"/>
</dbReference>
<proteinExistence type="predicted"/>
<comment type="caution">
    <text evidence="3">The sequence shown here is derived from an EMBL/GenBank/DDBJ whole genome shotgun (WGS) entry which is preliminary data.</text>
</comment>
<gene>
    <name evidence="3" type="ORF">IAA98_03320</name>
</gene>
<dbReference type="SUPFAM" id="SSF55347">
    <property type="entry name" value="Glyceraldehyde-3-phosphate dehydrogenase-like, C-terminal domain"/>
    <property type="match status" value="1"/>
</dbReference>
<evidence type="ECO:0000313" key="3">
    <source>
        <dbReference type="EMBL" id="HIT74593.1"/>
    </source>
</evidence>
<dbReference type="GO" id="GO:0000166">
    <property type="term" value="F:nucleotide binding"/>
    <property type="evidence" value="ECO:0007669"/>
    <property type="project" value="InterPro"/>
</dbReference>